<reference evidence="1" key="1">
    <citation type="journal article" date="2020" name="Stud. Mycol.">
        <title>101 Dothideomycetes genomes: a test case for predicting lifestyles and emergence of pathogens.</title>
        <authorList>
            <person name="Haridas S."/>
            <person name="Albert R."/>
            <person name="Binder M."/>
            <person name="Bloem J."/>
            <person name="Labutti K."/>
            <person name="Salamov A."/>
            <person name="Andreopoulos B."/>
            <person name="Baker S."/>
            <person name="Barry K."/>
            <person name="Bills G."/>
            <person name="Bluhm B."/>
            <person name="Cannon C."/>
            <person name="Castanera R."/>
            <person name="Culley D."/>
            <person name="Daum C."/>
            <person name="Ezra D."/>
            <person name="Gonzalez J."/>
            <person name="Henrissat B."/>
            <person name="Kuo A."/>
            <person name="Liang C."/>
            <person name="Lipzen A."/>
            <person name="Lutzoni F."/>
            <person name="Magnuson J."/>
            <person name="Mondo S."/>
            <person name="Nolan M."/>
            <person name="Ohm R."/>
            <person name="Pangilinan J."/>
            <person name="Park H.-J."/>
            <person name="Ramirez L."/>
            <person name="Alfaro M."/>
            <person name="Sun H."/>
            <person name="Tritt A."/>
            <person name="Yoshinaga Y."/>
            <person name="Zwiers L.-H."/>
            <person name="Turgeon B."/>
            <person name="Goodwin S."/>
            <person name="Spatafora J."/>
            <person name="Crous P."/>
            <person name="Grigoriev I."/>
        </authorList>
    </citation>
    <scope>NUCLEOTIDE SEQUENCE</scope>
    <source>
        <strain evidence="1">CBS 130266</strain>
    </source>
</reference>
<evidence type="ECO:0008006" key="3">
    <source>
        <dbReference type="Google" id="ProtNLM"/>
    </source>
</evidence>
<proteinExistence type="predicted"/>
<organism evidence="1 2">
    <name type="scientific">Tothia fuscella</name>
    <dbReference type="NCBI Taxonomy" id="1048955"/>
    <lineage>
        <taxon>Eukaryota</taxon>
        <taxon>Fungi</taxon>
        <taxon>Dikarya</taxon>
        <taxon>Ascomycota</taxon>
        <taxon>Pezizomycotina</taxon>
        <taxon>Dothideomycetes</taxon>
        <taxon>Pleosporomycetidae</taxon>
        <taxon>Venturiales</taxon>
        <taxon>Cylindrosympodiaceae</taxon>
        <taxon>Tothia</taxon>
    </lineage>
</organism>
<evidence type="ECO:0000313" key="2">
    <source>
        <dbReference type="Proteomes" id="UP000800235"/>
    </source>
</evidence>
<sequence>MNPSMRSSTIFGAGAENQHLKPERASTALFDFIKLPGEIRNEIYAYIPQYKPEKKKYLCRLWARKLFCLDFDHAVPLYVESEWRFEHAILRTNHLVYREASSKIYKIISTTNGLKLPLEPLLQHPWLISDTPFRYLTNLRIDIGDIRSWDMKPRPFPLQTYERLVQIIEKSSLGYTQNGVLTFESRTEFINSEKDVHRFEQRSKDLHRVGCRSSLRTVLNIPAIHDLRLYPTHTLQKLLGQGLEQRGRGWTSLLLPLSAAFMEEYKHYDYWSDLTNRRARSRVREE</sequence>
<accession>A0A9P4P0M8</accession>
<name>A0A9P4P0M8_9PEZI</name>
<dbReference type="EMBL" id="MU007015">
    <property type="protein sequence ID" value="KAF2434758.1"/>
    <property type="molecule type" value="Genomic_DNA"/>
</dbReference>
<protein>
    <recommendedName>
        <fullName evidence="3">F-box domain-containing protein</fullName>
    </recommendedName>
</protein>
<dbReference type="AlphaFoldDB" id="A0A9P4P0M8"/>
<comment type="caution">
    <text evidence="1">The sequence shown here is derived from an EMBL/GenBank/DDBJ whole genome shotgun (WGS) entry which is preliminary data.</text>
</comment>
<evidence type="ECO:0000313" key="1">
    <source>
        <dbReference type="EMBL" id="KAF2434758.1"/>
    </source>
</evidence>
<keyword evidence="2" id="KW-1185">Reference proteome</keyword>
<dbReference type="Proteomes" id="UP000800235">
    <property type="component" value="Unassembled WGS sequence"/>
</dbReference>
<gene>
    <name evidence="1" type="ORF">EJ08DRAFT_429353</name>
</gene>